<protein>
    <submittedName>
        <fullName evidence="2">Uncharacterized protein</fullName>
    </submittedName>
</protein>
<dbReference type="EMBL" id="SRIO01000002">
    <property type="protein sequence ID" value="TFZ83746.1"/>
    <property type="molecule type" value="Genomic_DNA"/>
</dbReference>
<name>A0A4Z0FB64_9GAMM</name>
<keyword evidence="1" id="KW-0732">Signal</keyword>
<accession>A0A4Z0FB64</accession>
<evidence type="ECO:0000256" key="1">
    <source>
        <dbReference type="SAM" id="SignalP"/>
    </source>
</evidence>
<organism evidence="2 3">
    <name type="scientific">Candidatus Macondimonas diazotrophica</name>
    <dbReference type="NCBI Taxonomy" id="2305248"/>
    <lineage>
        <taxon>Bacteria</taxon>
        <taxon>Pseudomonadati</taxon>
        <taxon>Pseudomonadota</taxon>
        <taxon>Gammaproteobacteria</taxon>
        <taxon>Chromatiales</taxon>
        <taxon>Ectothiorhodospiraceae</taxon>
        <taxon>Candidatus Macondimonas</taxon>
    </lineage>
</organism>
<dbReference type="Proteomes" id="UP000297890">
    <property type="component" value="Unassembled WGS sequence"/>
</dbReference>
<evidence type="ECO:0000313" key="3">
    <source>
        <dbReference type="Proteomes" id="UP000297890"/>
    </source>
</evidence>
<dbReference type="RefSeq" id="WP_135280673.1">
    <property type="nucleotide sequence ID" value="NZ_SRIO01000002.1"/>
</dbReference>
<feature type="chain" id="PRO_5021354976" evidence="1">
    <location>
        <begin position="24"/>
        <end position="127"/>
    </location>
</feature>
<evidence type="ECO:0000313" key="2">
    <source>
        <dbReference type="EMBL" id="TFZ83746.1"/>
    </source>
</evidence>
<reference evidence="2 3" key="1">
    <citation type="journal article" date="2019" name="ISME J.">
        <title>Candidatus Macondimonas diazotrophica, a novel gammaproteobacterial genus dominating crude-oil-contaminated coastal sediments.</title>
        <authorList>
            <person name="Karthikeyan S."/>
            <person name="Konstantinidis K."/>
        </authorList>
    </citation>
    <scope>NUCLEOTIDE SEQUENCE [LARGE SCALE GENOMIC DNA]</scope>
    <source>
        <strain evidence="2 3">KTK01</strain>
    </source>
</reference>
<dbReference type="OrthoDB" id="6955360at2"/>
<feature type="signal peptide" evidence="1">
    <location>
        <begin position="1"/>
        <end position="23"/>
    </location>
</feature>
<proteinExistence type="predicted"/>
<gene>
    <name evidence="2" type="ORF">E4680_01830</name>
</gene>
<comment type="caution">
    <text evidence="2">The sequence shown here is derived from an EMBL/GenBank/DDBJ whole genome shotgun (WGS) entry which is preliminary data.</text>
</comment>
<sequence>MKKYIKMAFAGVALAGFSMTVSAGMSDLSDQDLRDVSGQAYFLNVGLSQYTAPFAYEVFSSKAPSFVVDYGRDLVSTYASGYPAKVSSARSAGLDRANMGLSAATMALQAIPFVGPLVPPVSISTAP</sequence>
<keyword evidence="3" id="KW-1185">Reference proteome</keyword>
<dbReference type="AlphaFoldDB" id="A0A4Z0FB64"/>